<reference evidence="3 4" key="1">
    <citation type="journal article" date="2016" name="Nat. Commun.">
        <title>Thousands of microbial genomes shed light on interconnected biogeochemical processes in an aquifer system.</title>
        <authorList>
            <person name="Anantharaman K."/>
            <person name="Brown C.T."/>
            <person name="Hug L.A."/>
            <person name="Sharon I."/>
            <person name="Castelle C.J."/>
            <person name="Probst A.J."/>
            <person name="Thomas B.C."/>
            <person name="Singh A."/>
            <person name="Wilkins M.J."/>
            <person name="Karaoz U."/>
            <person name="Brodie E.L."/>
            <person name="Williams K.H."/>
            <person name="Hubbard S.S."/>
            <person name="Banfield J.F."/>
        </authorList>
    </citation>
    <scope>NUCLEOTIDE SEQUENCE [LARGE SCALE GENOMIC DNA]</scope>
</reference>
<gene>
    <name evidence="2" type="primary">rsfS</name>
    <name evidence="3" type="ORF">A3G31_00160</name>
</gene>
<evidence type="ECO:0000256" key="1">
    <source>
        <dbReference type="ARBA" id="ARBA00010574"/>
    </source>
</evidence>
<dbReference type="GO" id="GO:0090071">
    <property type="term" value="P:negative regulation of ribosome biogenesis"/>
    <property type="evidence" value="ECO:0007669"/>
    <property type="project" value="UniProtKB-UniRule"/>
</dbReference>
<keyword evidence="2" id="KW-0963">Cytoplasm</keyword>
<comment type="caution">
    <text evidence="3">The sequence shown here is derived from an EMBL/GenBank/DDBJ whole genome shotgun (WGS) entry which is preliminary data.</text>
</comment>
<dbReference type="PANTHER" id="PTHR21043:SF0">
    <property type="entry name" value="MITOCHONDRIAL ASSEMBLY OF RIBOSOMAL LARGE SUBUNIT PROTEIN 1"/>
    <property type="match status" value="1"/>
</dbReference>
<dbReference type="HAMAP" id="MF_01477">
    <property type="entry name" value="Iojap_RsfS"/>
    <property type="match status" value="1"/>
</dbReference>
<sequence>MQAVQFALDKKAEEPVVFDVRKFTSIADYFFICHGNSDRQVKAITENIIEQFKNTGIKHLSAEGFGQCTWVILDYSDVIVHVFRKEERDYYNLEGLWGDATRVKIATAKKQG</sequence>
<dbReference type="SUPFAM" id="SSF81301">
    <property type="entry name" value="Nucleotidyltransferase"/>
    <property type="match status" value="1"/>
</dbReference>
<dbReference type="Proteomes" id="UP000178082">
    <property type="component" value="Unassembled WGS sequence"/>
</dbReference>
<comment type="similarity">
    <text evidence="1 2">Belongs to the Iojap/RsfS family.</text>
</comment>
<organism evidence="3 4">
    <name type="scientific">Candidatus Schekmanbacteria bacterium RIFCSPLOWO2_12_FULL_38_15</name>
    <dbReference type="NCBI Taxonomy" id="1817883"/>
    <lineage>
        <taxon>Bacteria</taxon>
        <taxon>Candidatus Schekmaniibacteriota</taxon>
    </lineage>
</organism>
<dbReference type="NCBIfam" id="TIGR00090">
    <property type="entry name" value="rsfS_iojap_ybeB"/>
    <property type="match status" value="1"/>
</dbReference>
<keyword evidence="2" id="KW-0678">Repressor</keyword>
<dbReference type="GO" id="GO:0017148">
    <property type="term" value="P:negative regulation of translation"/>
    <property type="evidence" value="ECO:0007669"/>
    <property type="project" value="UniProtKB-UniRule"/>
</dbReference>
<name>A0A1F7SHT9_9BACT</name>
<dbReference type="GO" id="GO:0042256">
    <property type="term" value="P:cytosolic ribosome assembly"/>
    <property type="evidence" value="ECO:0007669"/>
    <property type="project" value="UniProtKB-UniRule"/>
</dbReference>
<comment type="subcellular location">
    <subcellularLocation>
        <location evidence="2">Cytoplasm</location>
    </subcellularLocation>
</comment>
<evidence type="ECO:0000313" key="4">
    <source>
        <dbReference type="Proteomes" id="UP000178082"/>
    </source>
</evidence>
<keyword evidence="2" id="KW-0810">Translation regulation</keyword>
<proteinExistence type="inferred from homology"/>
<protein>
    <recommendedName>
        <fullName evidence="2">Ribosomal silencing factor RsfS</fullName>
    </recommendedName>
</protein>
<dbReference type="STRING" id="1817883.A3G31_00160"/>
<dbReference type="AlphaFoldDB" id="A0A1F7SHT9"/>
<dbReference type="InterPro" id="IPR043519">
    <property type="entry name" value="NT_sf"/>
</dbReference>
<accession>A0A1F7SHT9</accession>
<evidence type="ECO:0000313" key="3">
    <source>
        <dbReference type="EMBL" id="OGL52798.1"/>
    </source>
</evidence>
<dbReference type="InterPro" id="IPR004394">
    <property type="entry name" value="Iojap/RsfS/C7orf30"/>
</dbReference>
<dbReference type="Gene3D" id="3.30.460.10">
    <property type="entry name" value="Beta Polymerase, domain 2"/>
    <property type="match status" value="1"/>
</dbReference>
<dbReference type="EMBL" id="MGDI01000029">
    <property type="protein sequence ID" value="OGL52798.1"/>
    <property type="molecule type" value="Genomic_DNA"/>
</dbReference>
<dbReference type="PANTHER" id="PTHR21043">
    <property type="entry name" value="IOJAP SUPERFAMILY ORTHOLOG"/>
    <property type="match status" value="1"/>
</dbReference>
<dbReference type="GO" id="GO:0043023">
    <property type="term" value="F:ribosomal large subunit binding"/>
    <property type="evidence" value="ECO:0007669"/>
    <property type="project" value="TreeGrafter"/>
</dbReference>
<dbReference type="GO" id="GO:0005737">
    <property type="term" value="C:cytoplasm"/>
    <property type="evidence" value="ECO:0007669"/>
    <property type="project" value="UniProtKB-SubCell"/>
</dbReference>
<evidence type="ECO:0000256" key="2">
    <source>
        <dbReference type="HAMAP-Rule" id="MF_01477"/>
    </source>
</evidence>
<comment type="subunit">
    <text evidence="2">Interacts with ribosomal protein uL14 (rplN).</text>
</comment>
<dbReference type="Pfam" id="PF02410">
    <property type="entry name" value="RsfS"/>
    <property type="match status" value="1"/>
</dbReference>
<comment type="function">
    <text evidence="2">Functions as a ribosomal silencing factor. Interacts with ribosomal protein uL14 (rplN), blocking formation of intersubunit bridge B8. Prevents association of the 30S and 50S ribosomal subunits and the formation of functional ribosomes, thus repressing translation.</text>
</comment>